<dbReference type="GO" id="GO:0004842">
    <property type="term" value="F:ubiquitin-protein transferase activity"/>
    <property type="evidence" value="ECO:0007669"/>
    <property type="project" value="InterPro"/>
</dbReference>
<protein>
    <submittedName>
        <fullName evidence="1">Uncharacterized protein</fullName>
    </submittedName>
</protein>
<name>A0A9X0CDM9_9CNID</name>
<organism evidence="1 2">
    <name type="scientific">Desmophyllum pertusum</name>
    <dbReference type="NCBI Taxonomy" id="174260"/>
    <lineage>
        <taxon>Eukaryota</taxon>
        <taxon>Metazoa</taxon>
        <taxon>Cnidaria</taxon>
        <taxon>Anthozoa</taxon>
        <taxon>Hexacorallia</taxon>
        <taxon>Scleractinia</taxon>
        <taxon>Caryophylliina</taxon>
        <taxon>Caryophylliidae</taxon>
        <taxon>Desmophyllum</taxon>
    </lineage>
</organism>
<sequence length="246" mass="27197">MLFFLTEAQKGLFNSLLTYRSFEGGMEPVAGTLSVSDTSATREDAERVKGDNCTQVFQRLRKQMQPRGMREKLKVDPEDQVMDVYSYYKSSNFDASIPISVLVKGQPAIDTGGVLRQVYSEVFLSMCNNEGIKHIFTGEQFRKVPVFQQRACIFCQGGPGFPYLSPAVYWYLATGDLQVALAKASCADVSNKELLKYIDKISDAQDSDLAAVVFESEFIQLMCEAGEVRVVTAGNKLDVTAVTDAA</sequence>
<proteinExistence type="predicted"/>
<evidence type="ECO:0000313" key="1">
    <source>
        <dbReference type="EMBL" id="KAJ7318914.1"/>
    </source>
</evidence>
<keyword evidence="2" id="KW-1185">Reference proteome</keyword>
<dbReference type="InterPro" id="IPR035983">
    <property type="entry name" value="Hect_E3_ubiquitin_ligase"/>
</dbReference>
<dbReference type="OrthoDB" id="5984183at2759"/>
<accession>A0A9X0CDM9</accession>
<dbReference type="EMBL" id="MU827842">
    <property type="protein sequence ID" value="KAJ7318914.1"/>
    <property type="molecule type" value="Genomic_DNA"/>
</dbReference>
<gene>
    <name evidence="1" type="ORF">OS493_036905</name>
</gene>
<reference evidence="1" key="1">
    <citation type="submission" date="2023-01" db="EMBL/GenBank/DDBJ databases">
        <title>Genome assembly of the deep-sea coral Lophelia pertusa.</title>
        <authorList>
            <person name="Herrera S."/>
            <person name="Cordes E."/>
        </authorList>
    </citation>
    <scope>NUCLEOTIDE SEQUENCE</scope>
    <source>
        <strain evidence="1">USNM1676648</strain>
        <tissue evidence="1">Polyp</tissue>
    </source>
</reference>
<dbReference type="Proteomes" id="UP001163046">
    <property type="component" value="Unassembled WGS sequence"/>
</dbReference>
<comment type="caution">
    <text evidence="1">The sequence shown here is derived from an EMBL/GenBank/DDBJ whole genome shotgun (WGS) entry which is preliminary data.</text>
</comment>
<dbReference type="AlphaFoldDB" id="A0A9X0CDM9"/>
<evidence type="ECO:0000313" key="2">
    <source>
        <dbReference type="Proteomes" id="UP001163046"/>
    </source>
</evidence>
<dbReference type="SUPFAM" id="SSF56204">
    <property type="entry name" value="Hect, E3 ligase catalytic domain"/>
    <property type="match status" value="1"/>
</dbReference>